<evidence type="ECO:0000256" key="1">
    <source>
        <dbReference type="ARBA" id="ARBA00001957"/>
    </source>
</evidence>
<evidence type="ECO:0000256" key="9">
    <source>
        <dbReference type="PROSITE-ProRule" id="PRU01363"/>
    </source>
</evidence>
<dbReference type="SUPFAM" id="SSF51735">
    <property type="entry name" value="NAD(P)-binding Rossmann-fold domains"/>
    <property type="match status" value="5"/>
</dbReference>
<keyword evidence="8" id="KW-0012">Acyltransferase</keyword>
<dbReference type="InterPro" id="IPR014030">
    <property type="entry name" value="Ketoacyl_synth_N"/>
</dbReference>
<dbReference type="InterPro" id="IPR020807">
    <property type="entry name" value="PKS_DH"/>
</dbReference>
<keyword evidence="15" id="KW-1185">Reference proteome</keyword>
<dbReference type="NCBIfam" id="NF045894">
    <property type="entry name" value="PKS_plus_SDR"/>
    <property type="match status" value="1"/>
</dbReference>
<evidence type="ECO:0000256" key="5">
    <source>
        <dbReference type="ARBA" id="ARBA00022679"/>
    </source>
</evidence>
<dbReference type="InterPro" id="IPR042104">
    <property type="entry name" value="PKS_dehydratase_sf"/>
</dbReference>
<feature type="domain" description="Carrier" evidence="11">
    <location>
        <begin position="3601"/>
        <end position="3676"/>
    </location>
</feature>
<dbReference type="InterPro" id="IPR018201">
    <property type="entry name" value="Ketoacyl_synth_AS"/>
</dbReference>
<sequence>MSEQEKLLGYLRRVTADLHETRGRLRELEAVAGEPIAVVGMACRYPGGVTTPEDLWHLAWEGLDAITPFPDDRGWDTEAVYDPDPDAPGRTYTRAGGFVTDVGHFDAGFFGISPREAQAMDPQQRLLLETSWEAVERSAIDPSSLKGRDVGVFVGAGLPDYGPRLHAVVDGTEGHLVTGSSPSVVSGRIAYSLGLEGPAVTIDTACSSSLVALHLAVQSLRRGECSLALTGGVTVMSTPGTFIGFSRQRGLAPDGRCKPFSAAGDGFGPAEGAGMLCLERLSDAHRAGHPVLAVVRGTAINQDGASSGLSAPSGPAQERVIRAALADAGLSAGDVDVVEAHGTGTKLGDPIEAGALLATYGRGRDPRRPLWLGSVKSNIGHTQAAAGVAGVIKMVSALRQGAVPRTLHADEPSPHVDWSTGTVRLLTDPLDWPRGDQPRRFGVSSFGISGTNAHIVVEEAPVPEGGHQERPAPTHACALPLAPWTLSATSEAALRDQAGRLAAHLVRHPGHTLADIGHTLATTRTAFDHRAVLLTPGLPHAIDQLTHHATGRETAELITGSAHHGSGPVFVFPGQGSQWVGMAVELVDSSPVFARRLGECADVLAGLVEWSLLEVLSDERALARVDVVQPVLWAVMVSLAEVWRSYGVVPSAVVGHSQGEIAAAVVAGALSLEEGARLVVSRSRALVVLSGRGGMVSVAAGVEVVRRMVASYGGGLCVAAVNGPSAVVVSGEANVLEGFVAGCEAGGVRVRRIPVDYASHCGQVEEIRAEVEEAVSGVVPGVGEVPFYSTVTGGVVDTAGLDAGYWYRNVRSVVRFEETVRVLLDAGFRQFVEVSAHPVLTVGVEQTAEDHGVEVSVVGTLRRDEGGRGRVLRSLAEAYVAGAPVEWARVYGGTGARRVDLPTYAFQRQRYWLAPSAPADAAAIGMESLGHPLLDAGIPLPDSDGHLLTGRWSLRTHPWLADHTVRGRTVVPGTALLETVLRAADSVGCDRLDELSLETPVVLPEDGGALRVQVTITGPEGSDGRRHVSLHTCGTDGVWTRHARGTVLTAGVSGEPAGLGSWPPAGARPVETAGLYERLSDQGLAYGPVFRGLESVWRRGEEMYAEAALPEMARRAGDGFGVHPALLDAALQAWPAGAEDAGPGAVRLPFLWTGVTLHATGATKLRVRLTPVTGGGMSVLVADGTGRPVASVETLVTRPLGEGGGDFADTHTTAGPHRVEWTPLPAADTEGRARRLAVVSGEALGLDRLADGYEDLADLAGQVAAGECPPPDDVLVGIAPCAGKDVASEAVSTAGRALALVQDWLADGTSAAAGARLVLVTRGAVAVATGEGVSDLTASPVWGLVRSAQTEHPGRFVLVDLDADDASLTALPAALDTGEPQLALRRGEPSIPNVAAVPATPKLPDGPWRLQADPDGELDGMSFVPCDAATRDLGVHEVRIEVRAVGVNFRDVLVLLGLYPGAEDAVLGSEGAGVVVEVGSGVRDVCVGDRVMGVWEDGFRSSVVVDVRGVVGVPAGWSFEQAASVPVAFVTAYYALVDLAGVRAGESVLVHSAAGGVGMAAVQLARYLGAEVFATASESKWSVVRGLGVSGKRIASSRSVEFERVFGGGVDVVLDSLAGELVDASLRLVRPGGRFVEMGKSDVRDAGEVAEAFGGVWYRAFDLAEAGVVRMGEVLREVVGLLEAGVLELLPVGVGDVRRAGEVFGVMRRARHVGKLVLSVPSVVGGGGGWVVVSGASGVLGGVVARHLVVERGVRRLLLVSRRGGEAPGVRDVVAGLESVGAEVRVVACDVADRDGLAGVLSSLDGGVSGVVHAAGVLDDVVVESLSAERLAGVLAAKVAGAWNLHELTLDRGVRWFVMFSSAAGVLGAAGQANYAAGNTFLDALAAFRRSRGLPGVSVAWGLWEQRSAMTEGLDDTDLTRIARTGFQELSTEDGLELFDRATASPESLLLAARLDPRALGTADPNAPAHPMLRTLVRRPVATRRRALAAPEAGPDADGPAALRRRLLAQRPEDRRNTVLDLVRTRVSAVLGHDDLGAVAPDLAFKDLGLDSLTAVDLRNRLSTATGLRLPATLAFDHPSSTALAGHLLTEILGPDALAAHAPGADGETLPATAGPGPAGATGSPGDHDLIAIVGMACRYPGGVTTPEDLWRLVTSGGDAIGGLPTDRGWDLDALHDPDPDAPGRIYVREGGFLYDAGRFDAEFFGVSPVEALAMDPQQRLLLETSWEAVERAGIVPAALRGSRTGVFVGCHYQEYGPRLHEAGQGAEGHLLTGTAGSVVSGRVAYVLGLEGPAVTVDTACSSSLVALHMAVRSLRTGECDLALAGGVAVMPGPGALMGFSRQRGLAADGRCKAFSEDADGTSLAEGAGVLLVERLSDARRNGHRVLGVVRGTATNQDGASNGLSAPNGPAQQRVIRAALADARLGPADVDAVEAHGTGTRLGDPIEAQAVLATYGQDRGSARQPLWLGSVKANIGHTQAAAGVAGVIKMVQALEHGVLPASLHLGRPSEHVDWSSGDVALLREPVAWPAADRPRRAGVSSFGISGTNAHVIVEEAPPEDGLAEAAPPEDGAAPEPSPSEATTVPWIVSARSADALRDQARHLLTHLRHGRHVVRTGVPADPADVAMALATQRSVFEHRAAVLGERQEDLTTGLAALAAGRPAPRLVTGTATTGRTAVLFTGQGSQRVGMGRTLHAAYPVFADAFDAACAHFDALVPGRPAVRDVVLGEHEGAERELSRTLYAQCGLFAVETALYRLVESWGVRPDAVAGHSIGEVVAAHVAGVLTLPDACALVAARGRLIQELPDGGVMVAVRAAEADVLPLLAGHQGAVGVAAVNGPEAVVLSGTGEAVEKVVAVLRERGAETKRLDVSHAFHSPLMEPVLTAFRDEVSRLAFAAPELDVMSHLTGELLPADRPCGADHWVRHIREPVRFADGVTALAAQGVTTFLELGPDGVLSALGQDCAPDAEFLPSLHADADETASLTEALAHLFVRGTEVDWSAVARVPGRTPRPVRLPTYAFQRADYWLPSTGVAAHRDDTPHGRLRDAAAHGDDAALAAELTLGDAESTAALLPLLAAYRRRRHDDTLVDGWRYRTTWTPVAVPAAEPAGSWLVAVPGRLTADPWVTRVTEALSAGGATPVTVPVTHPGDLVGELGAAVAGAGPVSGVLSLLALAAGTDPEHDAVPQGVALTLALSRALDETGVRAPVWHATRSAAAVGGAERVRGPEQFGVRALGRVAVLETPGRWAGTVDLPEHLDGWVGDRLGAVLAQGVGESEIAIRGWGVFARRVVPDTALVPGSGPVGTAAPAGGPWPSTGTVLITGGTGALGRQVALRLARAGAGHLLLASRRGPAADGAAALRDELMALGAQVSLAACDVGDRAAVAALLDGIPADRPLTAVVHTAGVIDHGDLTEMTTARFQAVARARSLAARHLHDLTRDRDLTAFVLFSSLTGTVGAAGQANDAVASALLDALAEERSAAGLPVTCVAWGPWADAGTADAGGAGGRTVGHGGLAPMEPALALRALERAMAAGDSRVAVLDADWPRFAGHLADDAGARPLARLFDGIPAVRQAATAAASPSPHGPEEFGKQLQALPPAEREAELLRVVCTHAAVVLGHGTPESIAPGRGFVEMGFDSLTATRLRNRLAATTGLQVSAATVFAHPTPGALAAHLLGLYDAPRPRERPRLRPRGRD</sequence>
<dbReference type="InterPro" id="IPR020806">
    <property type="entry name" value="PKS_PP-bd"/>
</dbReference>
<dbReference type="Pfam" id="PF14765">
    <property type="entry name" value="PS-DH"/>
    <property type="match status" value="1"/>
</dbReference>
<evidence type="ECO:0000313" key="15">
    <source>
        <dbReference type="Proteomes" id="UP001054854"/>
    </source>
</evidence>
<dbReference type="InterPro" id="IPR036736">
    <property type="entry name" value="ACP-like_sf"/>
</dbReference>
<dbReference type="Gene3D" id="3.30.70.3290">
    <property type="match status" value="2"/>
</dbReference>
<evidence type="ECO:0000256" key="2">
    <source>
        <dbReference type="ARBA" id="ARBA00004792"/>
    </source>
</evidence>
<dbReference type="PROSITE" id="PS00606">
    <property type="entry name" value="KS3_1"/>
    <property type="match status" value="2"/>
</dbReference>
<dbReference type="InterPro" id="IPR050091">
    <property type="entry name" value="PKS_NRPS_Biosynth_Enz"/>
</dbReference>
<dbReference type="Gene3D" id="1.10.1200.10">
    <property type="entry name" value="ACP-like"/>
    <property type="match status" value="2"/>
</dbReference>
<dbReference type="InterPro" id="IPR014043">
    <property type="entry name" value="Acyl_transferase_dom"/>
</dbReference>
<dbReference type="InterPro" id="IPR001227">
    <property type="entry name" value="Ac_transferase_dom_sf"/>
</dbReference>
<feature type="domain" description="Ketosynthase family 3 (KS3)" evidence="12">
    <location>
        <begin position="33"/>
        <end position="459"/>
    </location>
</feature>
<name>A0ABQ3UEW8_STRHY</name>
<dbReference type="SUPFAM" id="SSF53901">
    <property type="entry name" value="Thiolase-like"/>
    <property type="match status" value="2"/>
</dbReference>
<comment type="cofactor">
    <cofactor evidence="1">
        <name>pantetheine 4'-phosphate</name>
        <dbReference type="ChEBI" id="CHEBI:47942"/>
    </cofactor>
</comment>
<evidence type="ECO:0000259" key="11">
    <source>
        <dbReference type="PROSITE" id="PS50075"/>
    </source>
</evidence>
<proteinExistence type="predicted"/>
<keyword evidence="7" id="KW-0511">Multifunctional enzyme</keyword>
<dbReference type="CDD" id="cd00833">
    <property type="entry name" value="PKS"/>
    <property type="match status" value="2"/>
</dbReference>
<dbReference type="InterPro" id="IPR032821">
    <property type="entry name" value="PKS_assoc"/>
</dbReference>
<feature type="compositionally biased region" description="Low complexity" evidence="10">
    <location>
        <begin position="2563"/>
        <end position="2581"/>
    </location>
</feature>
<evidence type="ECO:0000256" key="10">
    <source>
        <dbReference type="SAM" id="MobiDB-lite"/>
    </source>
</evidence>
<dbReference type="InterPro" id="IPR020843">
    <property type="entry name" value="ER"/>
</dbReference>
<gene>
    <name evidence="14" type="ORF">TPA0910_85550</name>
</gene>
<dbReference type="PROSITE" id="PS52019">
    <property type="entry name" value="PKS_MFAS_DH"/>
    <property type="match status" value="1"/>
</dbReference>
<dbReference type="Pfam" id="PF00109">
    <property type="entry name" value="ketoacyl-synt"/>
    <property type="match status" value="2"/>
</dbReference>
<dbReference type="CDD" id="cd08956">
    <property type="entry name" value="KR_3_FAS_SDR_x"/>
    <property type="match status" value="1"/>
</dbReference>
<dbReference type="Pfam" id="PF16197">
    <property type="entry name" value="KAsynt_C_assoc"/>
    <property type="match status" value="2"/>
</dbReference>
<dbReference type="Pfam" id="PF08990">
    <property type="entry name" value="Docking"/>
    <property type="match status" value="1"/>
</dbReference>
<dbReference type="Pfam" id="PF02801">
    <property type="entry name" value="Ketoacyl-synt_C"/>
    <property type="match status" value="2"/>
</dbReference>
<dbReference type="PROSITE" id="PS52004">
    <property type="entry name" value="KS3_2"/>
    <property type="match status" value="2"/>
</dbReference>
<dbReference type="Gene3D" id="3.40.50.11460">
    <property type="match status" value="1"/>
</dbReference>
<evidence type="ECO:0000256" key="6">
    <source>
        <dbReference type="ARBA" id="ARBA00023194"/>
    </source>
</evidence>
<dbReference type="SUPFAM" id="SSF47336">
    <property type="entry name" value="ACP-like"/>
    <property type="match status" value="2"/>
</dbReference>
<feature type="region of interest" description="Disordered" evidence="10">
    <location>
        <begin position="2103"/>
        <end position="2126"/>
    </location>
</feature>
<dbReference type="InterPro" id="IPR049551">
    <property type="entry name" value="PKS_DH_C"/>
</dbReference>
<evidence type="ECO:0000259" key="13">
    <source>
        <dbReference type="PROSITE" id="PS52019"/>
    </source>
</evidence>
<dbReference type="InterPro" id="IPR016036">
    <property type="entry name" value="Malonyl_transacylase_ACP-bd"/>
</dbReference>
<evidence type="ECO:0000256" key="8">
    <source>
        <dbReference type="ARBA" id="ARBA00023315"/>
    </source>
</evidence>
<dbReference type="InterPro" id="IPR020841">
    <property type="entry name" value="PKS_Beta-ketoAc_synthase_dom"/>
</dbReference>
<accession>A0ABQ3UEW8</accession>
<dbReference type="InterPro" id="IPR055123">
    <property type="entry name" value="SpnB-like_Rossmann"/>
</dbReference>
<dbReference type="Pfam" id="PF00698">
    <property type="entry name" value="Acyl_transf_1"/>
    <property type="match status" value="2"/>
</dbReference>
<dbReference type="Gene3D" id="3.90.180.10">
    <property type="entry name" value="Medium-chain alcohol dehydrogenases, catalytic domain"/>
    <property type="match status" value="1"/>
</dbReference>
<dbReference type="SMART" id="SM00827">
    <property type="entry name" value="PKS_AT"/>
    <property type="match status" value="2"/>
</dbReference>
<dbReference type="InterPro" id="IPR036291">
    <property type="entry name" value="NAD(P)-bd_dom_sf"/>
</dbReference>
<feature type="domain" description="Ketosynthase family 3 (KS3)" evidence="12">
    <location>
        <begin position="2128"/>
        <end position="2555"/>
    </location>
</feature>
<dbReference type="InterPro" id="IPR016039">
    <property type="entry name" value="Thiolase-like"/>
</dbReference>
<dbReference type="InterPro" id="IPR009081">
    <property type="entry name" value="PP-bd_ACP"/>
</dbReference>
<dbReference type="PROSITE" id="PS01162">
    <property type="entry name" value="QOR_ZETA_CRYSTAL"/>
    <property type="match status" value="1"/>
</dbReference>
<dbReference type="SMART" id="SM00829">
    <property type="entry name" value="PKS_ER"/>
    <property type="match status" value="1"/>
</dbReference>
<dbReference type="EMBL" id="BNEK01000005">
    <property type="protein sequence ID" value="GHJ34122.1"/>
    <property type="molecule type" value="Genomic_DNA"/>
</dbReference>
<dbReference type="SMART" id="SM00822">
    <property type="entry name" value="PKS_KR"/>
    <property type="match status" value="2"/>
</dbReference>
<reference evidence="14" key="1">
    <citation type="submission" date="2024-05" db="EMBL/GenBank/DDBJ databases">
        <title>Whole genome shotgun sequence of Streptomyces hygroscopicus NBRC 113678.</title>
        <authorList>
            <person name="Komaki H."/>
            <person name="Tamura T."/>
        </authorList>
    </citation>
    <scope>NUCLEOTIDE SEQUENCE</scope>
    <source>
        <strain evidence="14">N11-34</strain>
    </source>
</reference>
<feature type="active site" description="Proton acceptor; for dehydratase activity" evidence="9">
    <location>
        <position position="963"/>
    </location>
</feature>
<feature type="compositionally biased region" description="Low complexity" evidence="10">
    <location>
        <begin position="2111"/>
        <end position="2125"/>
    </location>
</feature>
<keyword evidence="5" id="KW-0808">Transferase</keyword>
<evidence type="ECO:0008006" key="16">
    <source>
        <dbReference type="Google" id="ProtNLM"/>
    </source>
</evidence>
<dbReference type="Proteomes" id="UP001054854">
    <property type="component" value="Unassembled WGS sequence"/>
</dbReference>
<dbReference type="InterPro" id="IPR011032">
    <property type="entry name" value="GroES-like_sf"/>
</dbReference>
<dbReference type="InterPro" id="IPR057326">
    <property type="entry name" value="KR_dom"/>
</dbReference>
<dbReference type="CDD" id="cd08952">
    <property type="entry name" value="KR_1_SDR_x"/>
    <property type="match status" value="1"/>
</dbReference>
<evidence type="ECO:0000256" key="4">
    <source>
        <dbReference type="ARBA" id="ARBA00022553"/>
    </source>
</evidence>
<dbReference type="SMART" id="SM00825">
    <property type="entry name" value="PKS_KS"/>
    <property type="match status" value="2"/>
</dbReference>
<organism evidence="14 15">
    <name type="scientific">Streptomyces hygroscopicus</name>
    <dbReference type="NCBI Taxonomy" id="1912"/>
    <lineage>
        <taxon>Bacteria</taxon>
        <taxon>Bacillati</taxon>
        <taxon>Actinomycetota</taxon>
        <taxon>Actinomycetes</taxon>
        <taxon>Kitasatosporales</taxon>
        <taxon>Streptomycetaceae</taxon>
        <taxon>Streptomyces</taxon>
        <taxon>Streptomyces violaceusniger group</taxon>
    </lineage>
</organism>
<keyword evidence="3" id="KW-0596">Phosphopantetheine</keyword>
<dbReference type="InterPro" id="IPR013968">
    <property type="entry name" value="PKS_KR"/>
</dbReference>
<dbReference type="Pfam" id="PF00550">
    <property type="entry name" value="PP-binding"/>
    <property type="match status" value="2"/>
</dbReference>
<evidence type="ECO:0000256" key="7">
    <source>
        <dbReference type="ARBA" id="ARBA00023268"/>
    </source>
</evidence>
<dbReference type="SUPFAM" id="SSF50129">
    <property type="entry name" value="GroES-like"/>
    <property type="match status" value="1"/>
</dbReference>
<dbReference type="Pfam" id="PF13602">
    <property type="entry name" value="ADH_zinc_N_2"/>
    <property type="match status" value="1"/>
</dbReference>
<evidence type="ECO:0000313" key="14">
    <source>
        <dbReference type="EMBL" id="GHJ34122.1"/>
    </source>
</evidence>
<dbReference type="InterPro" id="IPR015083">
    <property type="entry name" value="NorB/c/GfsB-D-like_docking"/>
</dbReference>
<dbReference type="InterPro" id="IPR049900">
    <property type="entry name" value="PKS_mFAS_DH"/>
</dbReference>
<dbReference type="Gene3D" id="3.40.47.10">
    <property type="match status" value="2"/>
</dbReference>
<dbReference type="Pfam" id="PF08240">
    <property type="entry name" value="ADH_N"/>
    <property type="match status" value="1"/>
</dbReference>
<dbReference type="Pfam" id="PF21089">
    <property type="entry name" value="PKS_DH_N"/>
    <property type="match status" value="1"/>
</dbReference>
<dbReference type="Pfam" id="PF08659">
    <property type="entry name" value="KR"/>
    <property type="match status" value="2"/>
</dbReference>
<protein>
    <recommendedName>
        <fullName evidence="16">Polyketide synthase</fullName>
    </recommendedName>
</protein>
<dbReference type="InterPro" id="IPR016035">
    <property type="entry name" value="Acyl_Trfase/lysoPLipase"/>
</dbReference>
<dbReference type="SUPFAM" id="SSF52151">
    <property type="entry name" value="FabD/lysophospholipase-like"/>
    <property type="match status" value="2"/>
</dbReference>
<dbReference type="Gene3D" id="3.40.50.720">
    <property type="entry name" value="NAD(P)-binding Rossmann-like Domain"/>
    <property type="match status" value="2"/>
</dbReference>
<dbReference type="Gene3D" id="3.10.129.110">
    <property type="entry name" value="Polyketide synthase dehydratase"/>
    <property type="match status" value="1"/>
</dbReference>
<evidence type="ECO:0000256" key="3">
    <source>
        <dbReference type="ARBA" id="ARBA00022450"/>
    </source>
</evidence>
<dbReference type="Gene3D" id="3.40.366.10">
    <property type="entry name" value="Malonyl-Coenzyme A Acyl Carrier Protein, domain 2"/>
    <property type="match status" value="2"/>
</dbReference>
<feature type="region of interest" description="C-terminal hotdog fold" evidence="9">
    <location>
        <begin position="1067"/>
        <end position="1206"/>
    </location>
</feature>
<dbReference type="SMART" id="SM00823">
    <property type="entry name" value="PKS_PP"/>
    <property type="match status" value="2"/>
</dbReference>
<feature type="active site" description="Proton donor; for dehydratase activity" evidence="9">
    <location>
        <position position="1128"/>
    </location>
</feature>
<dbReference type="SMART" id="SM00826">
    <property type="entry name" value="PKS_DH"/>
    <property type="match status" value="1"/>
</dbReference>
<dbReference type="PANTHER" id="PTHR43775">
    <property type="entry name" value="FATTY ACID SYNTHASE"/>
    <property type="match status" value="1"/>
</dbReference>
<keyword evidence="6" id="KW-0045">Antibiotic biosynthesis</keyword>
<feature type="domain" description="Carrier" evidence="11">
    <location>
        <begin position="2017"/>
        <end position="2092"/>
    </location>
</feature>
<comment type="pathway">
    <text evidence="2">Antibiotic biosynthesis.</text>
</comment>
<comment type="caution">
    <text evidence="14">The sequence shown here is derived from an EMBL/GenBank/DDBJ whole genome shotgun (WGS) entry which is preliminary data.</text>
</comment>
<dbReference type="InterPro" id="IPR006162">
    <property type="entry name" value="Ppantetheine_attach_site"/>
</dbReference>
<dbReference type="CDD" id="cd05195">
    <property type="entry name" value="enoyl_red"/>
    <property type="match status" value="1"/>
</dbReference>
<dbReference type="InterPro" id="IPR049552">
    <property type="entry name" value="PKS_DH_N"/>
</dbReference>
<feature type="region of interest" description="Disordered" evidence="10">
    <location>
        <begin position="2560"/>
        <end position="2583"/>
    </location>
</feature>
<dbReference type="InterPro" id="IPR014031">
    <property type="entry name" value="Ketoacyl_synth_C"/>
</dbReference>
<dbReference type="SUPFAM" id="SSF55048">
    <property type="entry name" value="Probable ACP-binding domain of malonyl-CoA ACP transacylase"/>
    <property type="match status" value="2"/>
</dbReference>
<dbReference type="InterPro" id="IPR002364">
    <property type="entry name" value="Quin_OxRdtase/zeta-crystal_CS"/>
</dbReference>
<dbReference type="PROSITE" id="PS50075">
    <property type="entry name" value="CARRIER"/>
    <property type="match status" value="2"/>
</dbReference>
<dbReference type="PROSITE" id="PS00012">
    <property type="entry name" value="PHOSPHOPANTETHEINE"/>
    <property type="match status" value="2"/>
</dbReference>
<dbReference type="SMART" id="SM01294">
    <property type="entry name" value="PKS_PP_betabranch"/>
    <property type="match status" value="1"/>
</dbReference>
<dbReference type="Pfam" id="PF22953">
    <property type="entry name" value="SpnB_Rossmann"/>
    <property type="match status" value="1"/>
</dbReference>
<feature type="domain" description="PKS/mFAS DH" evidence="13">
    <location>
        <begin position="931"/>
        <end position="1206"/>
    </location>
</feature>
<keyword evidence="4" id="KW-0597">Phosphoprotein</keyword>
<feature type="region of interest" description="N-terminal hotdog fold" evidence="9">
    <location>
        <begin position="931"/>
        <end position="1054"/>
    </location>
</feature>
<evidence type="ECO:0000259" key="12">
    <source>
        <dbReference type="PROSITE" id="PS52004"/>
    </source>
</evidence>
<dbReference type="InterPro" id="IPR013154">
    <property type="entry name" value="ADH-like_N"/>
</dbReference>
<dbReference type="PANTHER" id="PTHR43775:SF51">
    <property type="entry name" value="INACTIVE PHENOLPHTHIOCEROL SYNTHESIS POLYKETIDE SYNTHASE TYPE I PKS1-RELATED"/>
    <property type="match status" value="1"/>
</dbReference>